<dbReference type="InterPro" id="IPR012302">
    <property type="entry name" value="Malic_NAD-bd"/>
</dbReference>
<dbReference type="OrthoDB" id="5365701at2759"/>
<dbReference type="InterPro" id="IPR046346">
    <property type="entry name" value="Aminoacid_DH-like_N_sf"/>
</dbReference>
<dbReference type="FunFam" id="3.40.50.10380:FF:000004">
    <property type="entry name" value="Malic enzyme"/>
    <property type="match status" value="1"/>
</dbReference>
<dbReference type="GO" id="GO:0051287">
    <property type="term" value="F:NAD binding"/>
    <property type="evidence" value="ECO:0007669"/>
    <property type="project" value="InterPro"/>
</dbReference>
<keyword evidence="5 6" id="KW-0560">Oxidoreductase</keyword>
<feature type="region of interest" description="Disordered" evidence="7">
    <location>
        <begin position="18"/>
        <end position="52"/>
    </location>
</feature>
<comment type="caution">
    <text evidence="10">The sequence shown here is derived from an EMBL/GenBank/DDBJ whole genome shotgun (WGS) entry which is preliminary data.</text>
</comment>
<dbReference type="PANTHER" id="PTHR23406:SF80">
    <property type="entry name" value="GH17657P-RELATED"/>
    <property type="match status" value="1"/>
</dbReference>
<evidence type="ECO:0000313" key="11">
    <source>
        <dbReference type="Proteomes" id="UP000295192"/>
    </source>
</evidence>
<sequence>MGNSSSLCADRNAIRNFDENGTPIYPTANNSYSPSNGQITPYHHKQEQQQQNEHGYYKTTIPVGVGAGAGAGTGSTANSSNSTRCAHCRTADLYTRALTQERNGGGSGSGSNNNNNKLNVAQPTHIHAHTKHTHESTSSCDGDCAAAATAKWRSSRVCKNHTTTTTTTLEYELSNFAKLTTQISTQRDVDGAGASVDEAEILAPPILSSSHWQQLQQSLHELHQNQAQSLLGNPSNINSHQIRNYSSDNMSKDLQRDRLGHWGTGDNEIVGSVSGLDRMRLKRYNKGLAFTHEERQLLGIHGLLPYTVKTLEDQVKHCRILLDRLPNDLDKYMYLIGLSERHERLFYNVLSSDITHMMPLVYTPTVGLACQKYSLGFIKPKGLFITIKDKGHIYDVLKNWPETDVRAIVVTDGERILGLGDLGVNGMGIPVGKLSLYTALAGIKPNQCLPITLDVGTNTESILEDPLYVGLRQKRATGDLYNDFIDEFMRACVRRFGQNCLIQFEDFANANAFRLLSLYRDKYCTFNDDIQGTASVAVAGLLASLKIKKTKLRDNVLLFLGAGEAALGIAQLCVMAMKQEGLTEEEAKTRIWMVDSRGAIVRDRPKGGLTEHKLHFAQVSTPIDTLKDAVVKVRPNVLIGASAQGGAFNQEILEKMAEINETPIIFALSNPTSKAECTAEEAYTHTEGRCIFASGSPFPPVTYNGRKYYPGQGNNSYIFPGVALGVLCAGMLTIPEDVFLIAAQSLASMVSKEDLEKGSLYPPLNSIIQCSMNIAEQIVTYAYKSGKATVQPEPQNKLAFIKAQMYDLDYPRALPPTYPV</sequence>
<dbReference type="KEGG" id="dnv:108660172"/>
<dbReference type="STRING" id="7232.A0A484BMR3"/>
<dbReference type="OMA" id="QIVNHMV"/>
<evidence type="ECO:0000256" key="2">
    <source>
        <dbReference type="ARBA" id="ARBA00001946"/>
    </source>
</evidence>
<organism evidence="10 11">
    <name type="scientific">Drosophila navojoa</name>
    <name type="common">Fruit fly</name>
    <dbReference type="NCBI Taxonomy" id="7232"/>
    <lineage>
        <taxon>Eukaryota</taxon>
        <taxon>Metazoa</taxon>
        <taxon>Ecdysozoa</taxon>
        <taxon>Arthropoda</taxon>
        <taxon>Hexapoda</taxon>
        <taxon>Insecta</taxon>
        <taxon>Pterygota</taxon>
        <taxon>Neoptera</taxon>
        <taxon>Endopterygota</taxon>
        <taxon>Diptera</taxon>
        <taxon>Brachycera</taxon>
        <taxon>Muscomorpha</taxon>
        <taxon>Ephydroidea</taxon>
        <taxon>Drosophilidae</taxon>
        <taxon>Drosophila</taxon>
    </lineage>
</organism>
<dbReference type="PRINTS" id="PR00072">
    <property type="entry name" value="MALOXRDTASE"/>
</dbReference>
<dbReference type="FunFam" id="3.40.50.720:FF:000060">
    <property type="entry name" value="Malic enzyme"/>
    <property type="match status" value="1"/>
</dbReference>
<feature type="compositionally biased region" description="Polar residues" evidence="7">
    <location>
        <begin position="27"/>
        <end position="39"/>
    </location>
</feature>
<accession>A0A484BMR3</accession>
<evidence type="ECO:0000256" key="1">
    <source>
        <dbReference type="ARBA" id="ARBA00001936"/>
    </source>
</evidence>
<protein>
    <recommendedName>
        <fullName evidence="6">Malic enzyme</fullName>
    </recommendedName>
</protein>
<dbReference type="InterPro" id="IPR015884">
    <property type="entry name" value="Malic_enzyme_CS"/>
</dbReference>
<dbReference type="Pfam" id="PF00390">
    <property type="entry name" value="malic"/>
    <property type="match status" value="1"/>
</dbReference>
<dbReference type="Proteomes" id="UP000295192">
    <property type="component" value="Unassembled WGS sequence"/>
</dbReference>
<evidence type="ECO:0000313" key="10">
    <source>
        <dbReference type="EMBL" id="TDG49021.1"/>
    </source>
</evidence>
<dbReference type="GO" id="GO:0046872">
    <property type="term" value="F:metal ion binding"/>
    <property type="evidence" value="ECO:0007669"/>
    <property type="project" value="UniProtKB-KW"/>
</dbReference>
<evidence type="ECO:0000256" key="6">
    <source>
        <dbReference type="RuleBase" id="RU003426"/>
    </source>
</evidence>
<dbReference type="GO" id="GO:0004473">
    <property type="term" value="F:malate dehydrogenase (decarboxylating) (NADP+) activity"/>
    <property type="evidence" value="ECO:0007669"/>
    <property type="project" value="TreeGrafter"/>
</dbReference>
<reference evidence="10 11" key="1">
    <citation type="journal article" date="2019" name="J. Hered.">
        <title>An Improved Genome Assembly for Drosophila navojoa, the Basal Species in the mojavensis Cluster.</title>
        <authorList>
            <person name="Vanderlinde T."/>
            <person name="Dupim E.G."/>
            <person name="Nazario-Yepiz N.O."/>
            <person name="Carvalho A.B."/>
        </authorList>
    </citation>
    <scope>NUCLEOTIDE SEQUENCE [LARGE SCALE GENOMIC DNA]</scope>
    <source>
        <strain evidence="10">Navoj_Jal97</strain>
        <tissue evidence="10">Whole organism</tissue>
    </source>
</reference>
<dbReference type="InterPro" id="IPR012301">
    <property type="entry name" value="Malic_N_dom"/>
</dbReference>
<dbReference type="SMART" id="SM00919">
    <property type="entry name" value="Malic_M"/>
    <property type="match status" value="1"/>
</dbReference>
<comment type="cofactor">
    <cofactor evidence="2">
        <name>Mg(2+)</name>
        <dbReference type="ChEBI" id="CHEBI:18420"/>
    </cofactor>
</comment>
<dbReference type="GO" id="GO:0005739">
    <property type="term" value="C:mitochondrion"/>
    <property type="evidence" value="ECO:0007669"/>
    <property type="project" value="TreeGrafter"/>
</dbReference>
<dbReference type="AlphaFoldDB" id="A0A484BMR3"/>
<evidence type="ECO:0000256" key="3">
    <source>
        <dbReference type="ARBA" id="ARBA00008785"/>
    </source>
</evidence>
<dbReference type="SUPFAM" id="SSF51735">
    <property type="entry name" value="NAD(P)-binding Rossmann-fold domains"/>
    <property type="match status" value="1"/>
</dbReference>
<proteinExistence type="inferred from homology"/>
<evidence type="ECO:0000259" key="9">
    <source>
        <dbReference type="SMART" id="SM01274"/>
    </source>
</evidence>
<dbReference type="NCBIfam" id="NF010052">
    <property type="entry name" value="PRK13529.1"/>
    <property type="match status" value="1"/>
</dbReference>
<comment type="cofactor">
    <cofactor evidence="1">
        <name>Mn(2+)</name>
        <dbReference type="ChEBI" id="CHEBI:29035"/>
    </cofactor>
</comment>
<evidence type="ECO:0000256" key="7">
    <source>
        <dbReference type="SAM" id="MobiDB-lite"/>
    </source>
</evidence>
<gene>
    <name evidence="10" type="ORF">AWZ03_004506</name>
</gene>
<dbReference type="InterPro" id="IPR001891">
    <property type="entry name" value="Malic_OxRdtase"/>
</dbReference>
<feature type="domain" description="Malic enzyme NAD-binding" evidence="8">
    <location>
        <begin position="530"/>
        <end position="783"/>
    </location>
</feature>
<evidence type="ECO:0000256" key="5">
    <source>
        <dbReference type="ARBA" id="ARBA00023002"/>
    </source>
</evidence>
<feature type="domain" description="Malic enzyme N-terminal" evidence="9">
    <location>
        <begin position="339"/>
        <end position="520"/>
    </location>
</feature>
<dbReference type="Pfam" id="PF03949">
    <property type="entry name" value="Malic_M"/>
    <property type="match status" value="1"/>
</dbReference>
<keyword evidence="4 6" id="KW-0479">Metal-binding</keyword>
<comment type="similarity">
    <text evidence="3 6">Belongs to the malic enzymes family.</text>
</comment>
<name>A0A484BMR3_DRONA</name>
<dbReference type="SMART" id="SM01274">
    <property type="entry name" value="malic"/>
    <property type="match status" value="1"/>
</dbReference>
<evidence type="ECO:0000259" key="8">
    <source>
        <dbReference type="SMART" id="SM00919"/>
    </source>
</evidence>
<keyword evidence="11" id="KW-1185">Reference proteome</keyword>
<dbReference type="EMBL" id="LSRL02000027">
    <property type="protein sequence ID" value="TDG49021.1"/>
    <property type="molecule type" value="Genomic_DNA"/>
</dbReference>
<dbReference type="InterPro" id="IPR036291">
    <property type="entry name" value="NAD(P)-bd_dom_sf"/>
</dbReference>
<evidence type="ECO:0000256" key="4">
    <source>
        <dbReference type="ARBA" id="ARBA00022723"/>
    </source>
</evidence>
<dbReference type="CDD" id="cd05312">
    <property type="entry name" value="NAD_bind_1_malic_enz"/>
    <property type="match status" value="1"/>
</dbReference>
<dbReference type="InterPro" id="IPR037062">
    <property type="entry name" value="Malic_N_dom_sf"/>
</dbReference>
<dbReference type="Gene3D" id="3.40.50.720">
    <property type="entry name" value="NAD(P)-binding Rossmann-like Domain"/>
    <property type="match status" value="1"/>
</dbReference>
<dbReference type="Gene3D" id="3.40.50.10380">
    <property type="entry name" value="Malic enzyme, N-terminal domain"/>
    <property type="match status" value="1"/>
</dbReference>
<dbReference type="GO" id="GO:0006108">
    <property type="term" value="P:malate metabolic process"/>
    <property type="evidence" value="ECO:0007669"/>
    <property type="project" value="TreeGrafter"/>
</dbReference>
<dbReference type="SUPFAM" id="SSF53223">
    <property type="entry name" value="Aminoacid dehydrogenase-like, N-terminal domain"/>
    <property type="match status" value="1"/>
</dbReference>
<dbReference type="PANTHER" id="PTHR23406">
    <property type="entry name" value="MALIC ENZYME-RELATED"/>
    <property type="match status" value="1"/>
</dbReference>
<dbReference type="PROSITE" id="PS00331">
    <property type="entry name" value="MALIC_ENZYMES"/>
    <property type="match status" value="1"/>
</dbReference>